<dbReference type="GO" id="GO:0005102">
    <property type="term" value="F:signaling receptor binding"/>
    <property type="evidence" value="ECO:0007669"/>
    <property type="project" value="InterPro"/>
</dbReference>
<organism evidence="22 23">
    <name type="scientific">Cervus elaphus hippelaphus</name>
    <name type="common">European red deer</name>
    <dbReference type="NCBI Taxonomy" id="46360"/>
    <lineage>
        <taxon>Eukaryota</taxon>
        <taxon>Metazoa</taxon>
        <taxon>Chordata</taxon>
        <taxon>Craniata</taxon>
        <taxon>Vertebrata</taxon>
        <taxon>Euteleostomi</taxon>
        <taxon>Mammalia</taxon>
        <taxon>Eutheria</taxon>
        <taxon>Laurasiatheria</taxon>
        <taxon>Artiodactyla</taxon>
        <taxon>Ruminantia</taxon>
        <taxon>Pecora</taxon>
        <taxon>Cervidae</taxon>
        <taxon>Cervinae</taxon>
        <taxon>Cervus</taxon>
    </lineage>
</organism>
<feature type="transmembrane region" description="Helical" evidence="20">
    <location>
        <begin position="238"/>
        <end position="259"/>
    </location>
</feature>
<dbReference type="GO" id="GO:0019236">
    <property type="term" value="P:response to pheromone"/>
    <property type="evidence" value="ECO:0007669"/>
    <property type="project" value="UniProtKB-KW"/>
</dbReference>
<dbReference type="OrthoDB" id="9606139at2759"/>
<keyword evidence="17" id="KW-0807">Transducer</keyword>
<accession>A0A212C987</accession>
<evidence type="ECO:0000256" key="14">
    <source>
        <dbReference type="ARBA" id="ARBA00023136"/>
    </source>
</evidence>
<evidence type="ECO:0000313" key="22">
    <source>
        <dbReference type="EMBL" id="OWK02546.1"/>
    </source>
</evidence>
<evidence type="ECO:0000256" key="8">
    <source>
        <dbReference type="ARBA" id="ARBA00022525"/>
    </source>
</evidence>
<evidence type="ECO:0000313" key="23">
    <source>
        <dbReference type="Proteomes" id="UP000242450"/>
    </source>
</evidence>
<dbReference type="FunFam" id="1.20.1070.10:FF:000051">
    <property type="entry name" value="Vomeronasal type-1 receptor"/>
    <property type="match status" value="1"/>
</dbReference>
<dbReference type="Pfam" id="PF03402">
    <property type="entry name" value="V1R"/>
    <property type="match status" value="1"/>
</dbReference>
<keyword evidence="5 19" id="KW-0217">Developmental protein</keyword>
<keyword evidence="18" id="KW-0449">Lipoprotein</keyword>
<keyword evidence="15" id="KW-1015">Disulfide bond</keyword>
<keyword evidence="23" id="KW-1185">Reference proteome</keyword>
<evidence type="ECO:0000256" key="18">
    <source>
        <dbReference type="ARBA" id="ARBA00023288"/>
    </source>
</evidence>
<evidence type="ECO:0000259" key="21">
    <source>
        <dbReference type="PROSITE" id="PS50262"/>
    </source>
</evidence>
<dbReference type="GO" id="GO:0007606">
    <property type="term" value="P:sensory perception of chemical stimulus"/>
    <property type="evidence" value="ECO:0007669"/>
    <property type="project" value="UniProtKB-ARBA"/>
</dbReference>
<evidence type="ECO:0000256" key="2">
    <source>
        <dbReference type="ARBA" id="ARBA00004651"/>
    </source>
</evidence>
<keyword evidence="8" id="KW-0964">Secreted</keyword>
<keyword evidence="13" id="KW-0297">G-protein coupled receptor</keyword>
<name>A0A212C987_CEREH</name>
<evidence type="ECO:0000256" key="5">
    <source>
        <dbReference type="ARBA" id="ARBA00022473"/>
    </source>
</evidence>
<comment type="function">
    <text evidence="19">Ligand for members of the frizzled family of seven transmembrane receptors.</text>
</comment>
<dbReference type="InterPro" id="IPR017452">
    <property type="entry name" value="GPCR_Rhodpsn_7TM"/>
</dbReference>
<comment type="subcellular location">
    <subcellularLocation>
        <location evidence="2">Cell membrane</location>
        <topology evidence="2">Multi-pass membrane protein</topology>
    </subcellularLocation>
    <subcellularLocation>
        <location evidence="1 19">Secreted</location>
        <location evidence="1 19">Extracellular space</location>
        <location evidence="1 19">Extracellular matrix</location>
    </subcellularLocation>
</comment>
<dbReference type="GO" id="GO:0005576">
    <property type="term" value="C:extracellular region"/>
    <property type="evidence" value="ECO:0007669"/>
    <property type="project" value="InterPro"/>
</dbReference>
<dbReference type="PROSITE" id="PS50262">
    <property type="entry name" value="G_PROTEIN_RECEP_F1_2"/>
    <property type="match status" value="1"/>
</dbReference>
<evidence type="ECO:0000256" key="7">
    <source>
        <dbReference type="ARBA" id="ARBA00022507"/>
    </source>
</evidence>
<protein>
    <recommendedName>
        <fullName evidence="19">Protein Wnt</fullName>
    </recommendedName>
</protein>
<keyword evidence="6" id="KW-1003">Cell membrane</keyword>
<evidence type="ECO:0000256" key="11">
    <source>
        <dbReference type="ARBA" id="ARBA00022692"/>
    </source>
</evidence>
<proteinExistence type="inferred from homology"/>
<feature type="transmembrane region" description="Helical" evidence="20">
    <location>
        <begin position="190"/>
        <end position="211"/>
    </location>
</feature>
<evidence type="ECO:0000256" key="4">
    <source>
        <dbReference type="ARBA" id="ARBA00010663"/>
    </source>
</evidence>
<dbReference type="GO" id="GO:0005886">
    <property type="term" value="C:plasma membrane"/>
    <property type="evidence" value="ECO:0007669"/>
    <property type="project" value="UniProtKB-SubCell"/>
</dbReference>
<feature type="transmembrane region" description="Helical" evidence="20">
    <location>
        <begin position="20"/>
        <end position="39"/>
    </location>
</feature>
<dbReference type="PRINTS" id="PR01534">
    <property type="entry name" value="VOMERONASL1R"/>
</dbReference>
<feature type="transmembrane region" description="Helical" evidence="20">
    <location>
        <begin position="51"/>
        <end position="69"/>
    </location>
</feature>
<keyword evidence="14 20" id="KW-0472">Membrane</keyword>
<keyword evidence="9" id="KW-0272">Extracellular matrix</keyword>
<dbReference type="EMBL" id="MKHE01000024">
    <property type="protein sequence ID" value="OWK02546.1"/>
    <property type="molecule type" value="Genomic_DNA"/>
</dbReference>
<dbReference type="SMART" id="SM00097">
    <property type="entry name" value="WNT1"/>
    <property type="match status" value="1"/>
</dbReference>
<evidence type="ECO:0000256" key="12">
    <source>
        <dbReference type="ARBA" id="ARBA00022989"/>
    </source>
</evidence>
<evidence type="ECO:0000256" key="17">
    <source>
        <dbReference type="ARBA" id="ARBA00023224"/>
    </source>
</evidence>
<reference evidence="22 23" key="1">
    <citation type="journal article" date="2018" name="Mol. Genet. Genomics">
        <title>The red deer Cervus elaphus genome CerEla1.0: sequencing, annotating, genes, and chromosomes.</title>
        <authorList>
            <person name="Bana N.A."/>
            <person name="Nyiri A."/>
            <person name="Nagy J."/>
            <person name="Frank K."/>
            <person name="Nagy T."/>
            <person name="Steger V."/>
            <person name="Schiller M."/>
            <person name="Lakatos P."/>
            <person name="Sugar L."/>
            <person name="Horn P."/>
            <person name="Barta E."/>
            <person name="Orosz L."/>
        </authorList>
    </citation>
    <scope>NUCLEOTIDE SEQUENCE [LARGE SCALE GENOMIC DNA]</scope>
    <source>
        <strain evidence="22">Hungarian</strain>
    </source>
</reference>
<sequence>MNKNRLSSFIDIRNAFFSEVAIGILANTILLLFHAHNFLLEHRPKSTDLTIGHLALIHIVMLLTVAVMATDTFGSQKTWDDIKCKLVVYLYSLMRGLSICTTCLLSVLQAITLSPRNSCLAKFKLQSSHHNLYCILFLWVFNMFISGYFLVSTVATPNVTSAHLLHVTESCSLRPMIHFLRYAQFVLRTLQDVCLLGLMALSSGYMVTLLYRHKRQTQHLHSTKLSPKASPEERATQTILLLMSFFVVMYFLDITVSWFSRMLWNIDSVHWGEDEYAEPSHPPPPLALRKGAPSPEAVEGGLGGFSSVVALGASIICNKIPGLAPRQRAICQSRPDAIIVIGEGSQMGLDECQFQFRNGRWNCSALGERTVFGKELKVGSREAAFTYAIIAAGVAHAITAACTQGNLSDCGCDKEKQGQYHRDEGWKWGGCSADIRYGIGFAKVFVDAREIKQNARTLMNLHNNEAGRKLESTADLLPVGGSVWYDAYQ</sequence>
<keyword evidence="16" id="KW-0675">Receptor</keyword>
<keyword evidence="12 20" id="KW-1133">Transmembrane helix</keyword>
<comment type="similarity">
    <text evidence="4">Belongs to the G-protein coupled receptor 1 family.</text>
</comment>
<dbReference type="Pfam" id="PF00110">
    <property type="entry name" value="wnt"/>
    <property type="match status" value="1"/>
</dbReference>
<keyword evidence="11 20" id="KW-0812">Transmembrane</keyword>
<evidence type="ECO:0000256" key="1">
    <source>
        <dbReference type="ARBA" id="ARBA00004498"/>
    </source>
</evidence>
<dbReference type="CDD" id="cd13949">
    <property type="entry name" value="7tm_V1R_pheromone"/>
    <property type="match status" value="1"/>
</dbReference>
<evidence type="ECO:0000256" key="20">
    <source>
        <dbReference type="SAM" id="Phobius"/>
    </source>
</evidence>
<dbReference type="Proteomes" id="UP000242450">
    <property type="component" value="Chromosome 24"/>
</dbReference>
<feature type="domain" description="G-protein coupled receptors family 1 profile" evidence="21">
    <location>
        <begin position="26"/>
        <end position="251"/>
    </location>
</feature>
<dbReference type="InterPro" id="IPR004072">
    <property type="entry name" value="Vmron_rcpt_1"/>
</dbReference>
<keyword evidence="7" id="KW-0589">Pheromone response</keyword>
<comment type="similarity">
    <text evidence="3 19">Belongs to the Wnt family.</text>
</comment>
<dbReference type="PANTHER" id="PTHR24062">
    <property type="entry name" value="VOMERONASAL TYPE-1 RECEPTOR"/>
    <property type="match status" value="1"/>
</dbReference>
<dbReference type="InterPro" id="IPR005817">
    <property type="entry name" value="Wnt"/>
</dbReference>
<dbReference type="SUPFAM" id="SSF81321">
    <property type="entry name" value="Family A G protein-coupled receptor-like"/>
    <property type="match status" value="1"/>
</dbReference>
<evidence type="ECO:0000256" key="10">
    <source>
        <dbReference type="ARBA" id="ARBA00022687"/>
    </source>
</evidence>
<comment type="caution">
    <text evidence="22">The sequence shown here is derived from an EMBL/GenBank/DDBJ whole genome shotgun (WGS) entry which is preliminary data.</text>
</comment>
<evidence type="ECO:0000256" key="15">
    <source>
        <dbReference type="ARBA" id="ARBA00023157"/>
    </source>
</evidence>
<keyword evidence="10 19" id="KW-0879">Wnt signaling pathway</keyword>
<evidence type="ECO:0000256" key="19">
    <source>
        <dbReference type="RuleBase" id="RU003500"/>
    </source>
</evidence>
<evidence type="ECO:0000256" key="13">
    <source>
        <dbReference type="ARBA" id="ARBA00023040"/>
    </source>
</evidence>
<evidence type="ECO:0000256" key="9">
    <source>
        <dbReference type="ARBA" id="ARBA00022530"/>
    </source>
</evidence>
<evidence type="ECO:0000256" key="3">
    <source>
        <dbReference type="ARBA" id="ARBA00005683"/>
    </source>
</evidence>
<dbReference type="Gene3D" id="1.20.1070.10">
    <property type="entry name" value="Rhodopsin 7-helix transmembrane proteins"/>
    <property type="match status" value="1"/>
</dbReference>
<gene>
    <name evidence="22" type="ORF">Celaphus_00010671</name>
</gene>
<dbReference type="AlphaFoldDB" id="A0A212C987"/>
<dbReference type="GO" id="GO:0016503">
    <property type="term" value="F:pheromone receptor activity"/>
    <property type="evidence" value="ECO:0007669"/>
    <property type="project" value="InterPro"/>
</dbReference>
<evidence type="ECO:0000256" key="16">
    <source>
        <dbReference type="ARBA" id="ARBA00023170"/>
    </source>
</evidence>
<dbReference type="GO" id="GO:0016055">
    <property type="term" value="P:Wnt signaling pathway"/>
    <property type="evidence" value="ECO:0007669"/>
    <property type="project" value="UniProtKB-KW"/>
</dbReference>
<feature type="transmembrane region" description="Helical" evidence="20">
    <location>
        <begin position="89"/>
        <end position="111"/>
    </location>
</feature>
<feature type="transmembrane region" description="Helical" evidence="20">
    <location>
        <begin position="132"/>
        <end position="151"/>
    </location>
</feature>
<evidence type="ECO:0000256" key="6">
    <source>
        <dbReference type="ARBA" id="ARBA00022475"/>
    </source>
</evidence>